<name>A0AAU8IKB0_9ACTN</name>
<accession>A0AAU8IKB0</accession>
<dbReference type="KEGG" id="stac:ABII15_00590"/>
<reference evidence="1" key="1">
    <citation type="submission" date="2024-06" db="EMBL/GenBank/DDBJ databases">
        <title>Streptomyces sp. strain HUAS MG91 genome sequences.</title>
        <authorList>
            <person name="Mo P."/>
        </authorList>
    </citation>
    <scope>NUCLEOTIDE SEQUENCE</scope>
    <source>
        <strain evidence="1">HUAS MG91</strain>
    </source>
</reference>
<sequence>MIHHTMIVAFDELIPSGELDEFLKGLEELTVGTGAFQSFTARHHLRVPADDHAPVAVASAVVQFGVADLDTLNDSFSLPSVGEFISSWQARRPYKAIWVNHEPLT</sequence>
<dbReference type="AlphaFoldDB" id="A0AAU8IKB0"/>
<dbReference type="RefSeq" id="WP_353940226.1">
    <property type="nucleotide sequence ID" value="NZ_CP159534.1"/>
</dbReference>
<organism evidence="1">
    <name type="scientific">Streptomyces tabacisoli</name>
    <dbReference type="NCBI Taxonomy" id="3156398"/>
    <lineage>
        <taxon>Bacteria</taxon>
        <taxon>Bacillati</taxon>
        <taxon>Actinomycetota</taxon>
        <taxon>Actinomycetes</taxon>
        <taxon>Kitasatosporales</taxon>
        <taxon>Streptomycetaceae</taxon>
        <taxon>Streptomyces</taxon>
    </lineage>
</organism>
<gene>
    <name evidence="1" type="ORF">ABII15_00590</name>
</gene>
<protein>
    <submittedName>
        <fullName evidence="1">Uncharacterized protein</fullName>
    </submittedName>
</protein>
<proteinExistence type="predicted"/>
<dbReference type="EMBL" id="CP159534">
    <property type="protein sequence ID" value="XCJ68540.1"/>
    <property type="molecule type" value="Genomic_DNA"/>
</dbReference>
<evidence type="ECO:0000313" key="1">
    <source>
        <dbReference type="EMBL" id="XCJ68540.1"/>
    </source>
</evidence>